<dbReference type="GO" id="GO:0009279">
    <property type="term" value="C:cell outer membrane"/>
    <property type="evidence" value="ECO:0007669"/>
    <property type="project" value="UniProtKB-SubCell"/>
</dbReference>
<dbReference type="OrthoDB" id="5694214at2"/>
<evidence type="ECO:0000313" key="8">
    <source>
        <dbReference type="EMBL" id="RKE02241.1"/>
    </source>
</evidence>
<dbReference type="SUPFAM" id="SSF48452">
    <property type="entry name" value="TPR-like"/>
    <property type="match status" value="1"/>
</dbReference>
<dbReference type="PROSITE" id="PS51257">
    <property type="entry name" value="PROKAR_LIPOPROTEIN"/>
    <property type="match status" value="1"/>
</dbReference>
<dbReference type="Gene3D" id="1.25.40.390">
    <property type="match status" value="1"/>
</dbReference>
<evidence type="ECO:0000256" key="2">
    <source>
        <dbReference type="ARBA" id="ARBA00006275"/>
    </source>
</evidence>
<evidence type="ECO:0000256" key="3">
    <source>
        <dbReference type="ARBA" id="ARBA00022729"/>
    </source>
</evidence>
<keyword evidence="9" id="KW-1185">Reference proteome</keyword>
<dbReference type="Proteomes" id="UP000284531">
    <property type="component" value="Unassembled WGS sequence"/>
</dbReference>
<dbReference type="InterPro" id="IPR011990">
    <property type="entry name" value="TPR-like_helical_dom_sf"/>
</dbReference>
<gene>
    <name evidence="8" type="ORF">BXY64_2329</name>
</gene>
<dbReference type="RefSeq" id="WP_120240111.1">
    <property type="nucleotide sequence ID" value="NZ_RAPQ01000009.1"/>
</dbReference>
<accession>A0A419X3F0</accession>
<evidence type="ECO:0000313" key="9">
    <source>
        <dbReference type="Proteomes" id="UP000284531"/>
    </source>
</evidence>
<evidence type="ECO:0000259" key="6">
    <source>
        <dbReference type="Pfam" id="PF07980"/>
    </source>
</evidence>
<reference evidence="8 9" key="1">
    <citation type="submission" date="2018-09" db="EMBL/GenBank/DDBJ databases">
        <title>Genomic Encyclopedia of Archaeal and Bacterial Type Strains, Phase II (KMG-II): from individual species to whole genera.</title>
        <authorList>
            <person name="Goeker M."/>
        </authorList>
    </citation>
    <scope>NUCLEOTIDE SEQUENCE [LARGE SCALE GENOMIC DNA]</scope>
    <source>
        <strain evidence="8 9">DSM 21950</strain>
    </source>
</reference>
<feature type="domain" description="RagB/SusD" evidence="6">
    <location>
        <begin position="337"/>
        <end position="481"/>
    </location>
</feature>
<keyword evidence="4" id="KW-0472">Membrane</keyword>
<dbReference type="Pfam" id="PF07980">
    <property type="entry name" value="SusD_RagB"/>
    <property type="match status" value="1"/>
</dbReference>
<evidence type="ECO:0000259" key="7">
    <source>
        <dbReference type="Pfam" id="PF14322"/>
    </source>
</evidence>
<dbReference type="AlphaFoldDB" id="A0A419X3F0"/>
<dbReference type="InterPro" id="IPR012944">
    <property type="entry name" value="SusD_RagB_dom"/>
</dbReference>
<dbReference type="Pfam" id="PF14322">
    <property type="entry name" value="SusD-like_3"/>
    <property type="match status" value="1"/>
</dbReference>
<comment type="similarity">
    <text evidence="2">Belongs to the SusD family.</text>
</comment>
<name>A0A419X3F0_9BACT</name>
<proteinExistence type="inferred from homology"/>
<dbReference type="EMBL" id="RAPQ01000009">
    <property type="protein sequence ID" value="RKE02241.1"/>
    <property type="molecule type" value="Genomic_DNA"/>
</dbReference>
<sequence length="481" mass="54439">MKRYINILLISILLFGCSTDDFLEKLPPYEADLDGAITNANTVELALIGVYANLSADAYYSRDIMVEGSFKAGTMRKPEWWTRGNAVWYYERYWPVLYGNGGNEWSFDYGLIKNANFLLSAIEGIDDFEGNRKEEIVGELHFLKALAYERLLLRFTQHWDMNSKLGLIIRNELPSIENVKKDRSTVAESYEMILEELEIAIDKCPEYSECSQASKVAAKALKARVLFQMERYSDCINMANEVLAHTENALAPDYSTIFSDWESTGEILFGRVFGDSDASSLETRITSFSSGKWGPSSNYISLLGDDPRYNAIIGDTVVVDYRYGSSGTVYKNPTVKKLVNSSNNLPLMYLRTAEIYLMKAEAIYRSGGSYEDAYAPIAAIRARAGANPVPHATQEEIETAICNEWLIEMSFENWHEYFALRRFGAEKLLERNDILRESLDKAIAQGSDAEAQYRQRIEDFRISSIPSSETNGNPVEQNPGY</sequence>
<evidence type="ECO:0000256" key="1">
    <source>
        <dbReference type="ARBA" id="ARBA00004442"/>
    </source>
</evidence>
<evidence type="ECO:0000256" key="4">
    <source>
        <dbReference type="ARBA" id="ARBA00023136"/>
    </source>
</evidence>
<feature type="domain" description="SusD-like N-terminal" evidence="7">
    <location>
        <begin position="21"/>
        <end position="225"/>
    </location>
</feature>
<organism evidence="8 9">
    <name type="scientific">Marinifilum flexuosum</name>
    <dbReference type="NCBI Taxonomy" id="1117708"/>
    <lineage>
        <taxon>Bacteria</taxon>
        <taxon>Pseudomonadati</taxon>
        <taxon>Bacteroidota</taxon>
        <taxon>Bacteroidia</taxon>
        <taxon>Marinilabiliales</taxon>
        <taxon>Marinifilaceae</taxon>
    </lineage>
</organism>
<comment type="caution">
    <text evidence="8">The sequence shown here is derived from an EMBL/GenBank/DDBJ whole genome shotgun (WGS) entry which is preliminary data.</text>
</comment>
<keyword evidence="5" id="KW-0998">Cell outer membrane</keyword>
<protein>
    <submittedName>
        <fullName evidence="8">RagB/SusD domain-containing protein</fullName>
    </submittedName>
</protein>
<comment type="subcellular location">
    <subcellularLocation>
        <location evidence="1">Cell outer membrane</location>
    </subcellularLocation>
</comment>
<evidence type="ECO:0000256" key="5">
    <source>
        <dbReference type="ARBA" id="ARBA00023237"/>
    </source>
</evidence>
<dbReference type="InterPro" id="IPR033985">
    <property type="entry name" value="SusD-like_N"/>
</dbReference>
<keyword evidence="3" id="KW-0732">Signal</keyword>